<dbReference type="EMBL" id="JAZIBG010000009">
    <property type="protein sequence ID" value="MEF7612868.1"/>
    <property type="molecule type" value="Genomic_DNA"/>
</dbReference>
<dbReference type="NCBIfam" id="TIGR03358">
    <property type="entry name" value="VI_chp_5"/>
    <property type="match status" value="1"/>
</dbReference>
<dbReference type="RefSeq" id="WP_332287763.1">
    <property type="nucleotide sequence ID" value="NZ_JAZIBG010000009.1"/>
</dbReference>
<comment type="caution">
    <text evidence="1">The sequence shown here is derived from an EMBL/GenBank/DDBJ whole genome shotgun (WGS) entry which is preliminary data.</text>
</comment>
<evidence type="ECO:0000313" key="1">
    <source>
        <dbReference type="EMBL" id="MEF7612868.1"/>
    </source>
</evidence>
<dbReference type="AlphaFoldDB" id="A0AAW9PYM6"/>
<dbReference type="Proteomes" id="UP001336250">
    <property type="component" value="Unassembled WGS sequence"/>
</dbReference>
<sequence>MSHSFQAEIPAARVNIKLDVHTGGAQKKVELPLKMLVLGDFSNGRTQGPVQARKKINVNKNNFDAVLRDLQPGVSYAVPDTVAGDGSELPIRLDFASMKDFHPEQVAKKIPQLAKLLATRNLLKDLKSNLLDNATLRRELEKVVKDEKTLAALKRDLDAIAPLGTDAPQA</sequence>
<keyword evidence="2" id="KW-1185">Reference proteome</keyword>
<proteinExistence type="predicted"/>
<accession>A0AAW9PYM6</accession>
<dbReference type="PANTHER" id="PTHR35850">
    <property type="entry name" value="CYTOPLASMIC PROTEIN-RELATED"/>
    <property type="match status" value="1"/>
</dbReference>
<evidence type="ECO:0000313" key="2">
    <source>
        <dbReference type="Proteomes" id="UP001336250"/>
    </source>
</evidence>
<dbReference type="Pfam" id="PF05591">
    <property type="entry name" value="T6SS_VipA"/>
    <property type="match status" value="1"/>
</dbReference>
<name>A0AAW9PYM6_9BURK</name>
<gene>
    <name evidence="1" type="primary">tssB</name>
    <name evidence="1" type="ORF">V4F39_03025</name>
</gene>
<reference evidence="1 2" key="1">
    <citation type="submission" date="2024-02" db="EMBL/GenBank/DDBJ databases">
        <title>Genome sequence of Aquincola sp. MAHUQ-54.</title>
        <authorList>
            <person name="Huq M.A."/>
        </authorList>
    </citation>
    <scope>NUCLEOTIDE SEQUENCE [LARGE SCALE GENOMIC DNA]</scope>
    <source>
        <strain evidence="1 2">MAHUQ-54</strain>
    </source>
</reference>
<dbReference type="InterPro" id="IPR008312">
    <property type="entry name" value="T6SS_TssB1"/>
</dbReference>
<organism evidence="1 2">
    <name type="scientific">Aquincola agrisoli</name>
    <dbReference type="NCBI Taxonomy" id="3119538"/>
    <lineage>
        <taxon>Bacteria</taxon>
        <taxon>Pseudomonadati</taxon>
        <taxon>Pseudomonadota</taxon>
        <taxon>Betaproteobacteria</taxon>
        <taxon>Burkholderiales</taxon>
        <taxon>Sphaerotilaceae</taxon>
        <taxon>Aquincola</taxon>
    </lineage>
</organism>
<dbReference type="PANTHER" id="PTHR35850:SF2">
    <property type="entry name" value="TYPE VI SECRETION SYSTEM CONTRACTILE SHEATH SMALL SUBUNIT"/>
    <property type="match status" value="1"/>
</dbReference>
<protein>
    <submittedName>
        <fullName evidence="1">Type VI secretion system contractile sheath small subunit</fullName>
    </submittedName>
</protein>
<dbReference type="PIRSF" id="PIRSF028301">
    <property type="entry name" value="UCP028301"/>
    <property type="match status" value="1"/>
</dbReference>